<dbReference type="InterPro" id="IPR003661">
    <property type="entry name" value="HisK_dim/P_dom"/>
</dbReference>
<name>A0ABY5APH9_9CYAN</name>
<dbReference type="Gene3D" id="3.30.450.20">
    <property type="entry name" value="PAS domain"/>
    <property type="match status" value="5"/>
</dbReference>
<dbReference type="InterPro" id="IPR029016">
    <property type="entry name" value="GAF-like_dom_sf"/>
</dbReference>
<keyword evidence="6" id="KW-0902">Two-component regulatory system</keyword>
<evidence type="ECO:0000313" key="12">
    <source>
        <dbReference type="Proteomes" id="UP001056708"/>
    </source>
</evidence>
<dbReference type="InterPro" id="IPR013767">
    <property type="entry name" value="PAS_fold"/>
</dbReference>
<feature type="domain" description="PAS" evidence="9">
    <location>
        <begin position="566"/>
        <end position="636"/>
    </location>
</feature>
<feature type="domain" description="PAS" evidence="9">
    <location>
        <begin position="316"/>
        <end position="352"/>
    </location>
</feature>
<dbReference type="PROSITE" id="PS50112">
    <property type="entry name" value="PAS"/>
    <property type="match status" value="3"/>
</dbReference>
<organism evidence="11 12">
    <name type="scientific">Phormidium yuhuli AB48</name>
    <dbReference type="NCBI Taxonomy" id="2940671"/>
    <lineage>
        <taxon>Bacteria</taxon>
        <taxon>Bacillati</taxon>
        <taxon>Cyanobacteriota</taxon>
        <taxon>Cyanophyceae</taxon>
        <taxon>Oscillatoriophycideae</taxon>
        <taxon>Oscillatoriales</taxon>
        <taxon>Oscillatoriaceae</taxon>
        <taxon>Phormidium</taxon>
        <taxon>Phormidium yuhuli</taxon>
    </lineage>
</organism>
<dbReference type="RefSeq" id="WP_252663153.1">
    <property type="nucleotide sequence ID" value="NZ_CP098611.1"/>
</dbReference>
<feature type="coiled-coil region" evidence="7">
    <location>
        <begin position="136"/>
        <end position="174"/>
    </location>
</feature>
<dbReference type="SMART" id="SM00388">
    <property type="entry name" value="HisKA"/>
    <property type="match status" value="1"/>
</dbReference>
<dbReference type="InterPro" id="IPR004358">
    <property type="entry name" value="Sig_transdc_His_kin-like_C"/>
</dbReference>
<dbReference type="PANTHER" id="PTHR43304">
    <property type="entry name" value="PHYTOCHROME-LIKE PROTEIN CPH1"/>
    <property type="match status" value="1"/>
</dbReference>
<evidence type="ECO:0000313" key="11">
    <source>
        <dbReference type="EMBL" id="USR91122.1"/>
    </source>
</evidence>
<dbReference type="InterPro" id="IPR000014">
    <property type="entry name" value="PAS"/>
</dbReference>
<dbReference type="Gene3D" id="1.10.287.130">
    <property type="match status" value="1"/>
</dbReference>
<dbReference type="InterPro" id="IPR003594">
    <property type="entry name" value="HATPase_dom"/>
</dbReference>
<proteinExistence type="predicted"/>
<dbReference type="CDD" id="cd00082">
    <property type="entry name" value="HisKA"/>
    <property type="match status" value="1"/>
</dbReference>
<accession>A0ABY5APH9</accession>
<dbReference type="PANTHER" id="PTHR43304:SF1">
    <property type="entry name" value="PAC DOMAIN-CONTAINING PROTEIN"/>
    <property type="match status" value="1"/>
</dbReference>
<feature type="domain" description="PAS" evidence="9">
    <location>
        <begin position="27"/>
        <end position="70"/>
    </location>
</feature>
<keyword evidence="12" id="KW-1185">Reference proteome</keyword>
<keyword evidence="4" id="KW-0808">Transferase</keyword>
<dbReference type="SUPFAM" id="SSF47384">
    <property type="entry name" value="Homodimeric domain of signal transducing histidine kinase"/>
    <property type="match status" value="1"/>
</dbReference>
<gene>
    <name evidence="11" type="ORF">NEA10_20240</name>
</gene>
<dbReference type="Gene3D" id="3.30.565.10">
    <property type="entry name" value="Histidine kinase-like ATPase, C-terminal domain"/>
    <property type="match status" value="1"/>
</dbReference>
<dbReference type="InterPro" id="IPR036890">
    <property type="entry name" value="HATPase_C_sf"/>
</dbReference>
<dbReference type="SMART" id="SM00387">
    <property type="entry name" value="HATPase_c"/>
    <property type="match status" value="1"/>
</dbReference>
<evidence type="ECO:0000259" key="8">
    <source>
        <dbReference type="PROSITE" id="PS50109"/>
    </source>
</evidence>
<comment type="catalytic activity">
    <reaction evidence="1">
        <text>ATP + protein L-histidine = ADP + protein N-phospho-L-histidine.</text>
        <dbReference type="EC" id="2.7.13.3"/>
    </reaction>
</comment>
<sequence length="1156" mass="131134">MSGSSPCNPPFDSLGGEQFTLSPLTLRLSPWRHLLNASLGPMLVLDDDGSILEANEAACELFVYSRAAMLKCSINAVTEPGFDFADIQQTLQDQGRVRGSFCVVCGSGEIREVDYGITYQALEHCHILALKDVSQEKQAQQQVKQLQKQLSDQAQLHQRKLTKLQSKLDLTERLASRATVDESTLSPSQLSDLKEILRHVPGAVYQFRMRPDGSYHFPYASDGLLDLYGVTAQDLQEDASLAFAAVHPADVATIHTLTLKSKETLIPWCCEYRILKPDGTIIWVVGHATPKWGDDGSMTWYGYLRDITRQKELESYQSRLLAILESTSDFIGTADAAGNILYLNRTWQNLYGDLSKIPKRLEDNHPAWALDLILQEGLPEARRLGLWQGETAILTADGEEIPVEQLIMHHVGETEDDGYFSTIIRDIRDRRCKELELQTLAQQLQEAQKLGRLGDWSFDVKTQQITWSDEVFRIFGMNPREGEPTVEENFLKIHPDDRDYFLDRIAQAKQGIVQDFDIRILRANGDFAYINSRIRPKFEGNNLIKFVGIAIDITDRKRIEEELRQGEKKTRDLLNAIPDMMFRYSPDGVFLDYKPSADVTAYWKSSDFIGKGIDEIFPGDFANEVKEMIDITLKTGEPQLFEYQLPVPGVKQYFEARFIKANESEVLSLVRDISDRKRAEQERQELLVRTQILNSISLEIRNSLELEIILESAVVAIFNELELELCCFGWSCGDEGRIWQVIKEKKADDLASFIGEYSLENFPKVYEALKQNQVYAINSIQDSDDVSLKRLFDGSPIKSYCTIPIHTRGGRLGGFHLAYARETEDWSDDDIWLLQEIANQVAIAIQQADLYQEAQSKSEELSQAYRQLQDTQTQLLQAEKMSSLGQLVGGIAHEINNPVSFIYGNLNYAAEYSEGLIELHRRYCQLYPEPVPEILEYCDAIDLEFLVDDFPKIIQSMQYGATRIRDIVKSLRTFSRLDESNVKEVELHENLDSTLVLLQNRLNHGHSTREIDVIKHYGNLPQISCCSGLLNQVFMNLLMNAIDAIEVRRQHQDSSLNGDYQGQIRITTAVLSPHWIQISIRDNGCGMTPATQDKIFNPFFTTKPIGQGTGMGLPTSYQIITQSHQGKLYCNSSVNQGTEFIIELPTKVDVTSRTQT</sequence>
<evidence type="ECO:0000256" key="6">
    <source>
        <dbReference type="ARBA" id="ARBA00023012"/>
    </source>
</evidence>
<dbReference type="Pfam" id="PF01590">
    <property type="entry name" value="GAF"/>
    <property type="match status" value="1"/>
</dbReference>
<feature type="domain" description="Histidine kinase" evidence="8">
    <location>
        <begin position="890"/>
        <end position="1148"/>
    </location>
</feature>
<reference evidence="11" key="1">
    <citation type="submission" date="2022-06" db="EMBL/GenBank/DDBJ databases">
        <title>Genome sequence of Phormidium yuhuli AB48 isolated from an industrial photobioreactor environment.</title>
        <authorList>
            <person name="Qiu Y."/>
            <person name="Noonan A.J.C."/>
            <person name="Dofher K."/>
            <person name="Koch M."/>
            <person name="Kieft B."/>
            <person name="Lin X."/>
            <person name="Ziels R.M."/>
            <person name="Hallam S.J."/>
        </authorList>
    </citation>
    <scope>NUCLEOTIDE SEQUENCE</scope>
    <source>
        <strain evidence="11">AB48</strain>
    </source>
</reference>
<dbReference type="CDD" id="cd00130">
    <property type="entry name" value="PAS"/>
    <property type="match status" value="4"/>
</dbReference>
<keyword evidence="5" id="KW-0418">Kinase</keyword>
<dbReference type="EC" id="2.7.13.3" evidence="2"/>
<evidence type="ECO:0000256" key="1">
    <source>
        <dbReference type="ARBA" id="ARBA00000085"/>
    </source>
</evidence>
<dbReference type="PROSITE" id="PS50113">
    <property type="entry name" value="PAC"/>
    <property type="match status" value="2"/>
</dbReference>
<dbReference type="SMART" id="SM00091">
    <property type="entry name" value="PAS"/>
    <property type="match status" value="5"/>
</dbReference>
<evidence type="ECO:0000256" key="5">
    <source>
        <dbReference type="ARBA" id="ARBA00022777"/>
    </source>
</evidence>
<dbReference type="PROSITE" id="PS50109">
    <property type="entry name" value="HIS_KIN"/>
    <property type="match status" value="1"/>
</dbReference>
<dbReference type="InterPro" id="IPR052162">
    <property type="entry name" value="Sensor_kinase/Photoreceptor"/>
</dbReference>
<dbReference type="Gene3D" id="2.10.70.100">
    <property type="match status" value="1"/>
</dbReference>
<dbReference type="EMBL" id="CP098611">
    <property type="protein sequence ID" value="USR91122.1"/>
    <property type="molecule type" value="Genomic_DNA"/>
</dbReference>
<dbReference type="SMART" id="SM00065">
    <property type="entry name" value="GAF"/>
    <property type="match status" value="1"/>
</dbReference>
<feature type="coiled-coil region" evidence="7">
    <location>
        <begin position="851"/>
        <end position="881"/>
    </location>
</feature>
<dbReference type="SUPFAM" id="SSF55781">
    <property type="entry name" value="GAF domain-like"/>
    <property type="match status" value="1"/>
</dbReference>
<evidence type="ECO:0000256" key="3">
    <source>
        <dbReference type="ARBA" id="ARBA00022553"/>
    </source>
</evidence>
<keyword evidence="3" id="KW-0597">Phosphoprotein</keyword>
<dbReference type="InterPro" id="IPR013655">
    <property type="entry name" value="PAS_fold_3"/>
</dbReference>
<dbReference type="SUPFAM" id="SSF55874">
    <property type="entry name" value="ATPase domain of HSP90 chaperone/DNA topoisomerase II/histidine kinase"/>
    <property type="match status" value="1"/>
</dbReference>
<dbReference type="Pfam" id="PF08447">
    <property type="entry name" value="PAS_3"/>
    <property type="match status" value="2"/>
</dbReference>
<dbReference type="InterPro" id="IPR005467">
    <property type="entry name" value="His_kinase_dom"/>
</dbReference>
<evidence type="ECO:0000256" key="2">
    <source>
        <dbReference type="ARBA" id="ARBA00012438"/>
    </source>
</evidence>
<dbReference type="InterPro" id="IPR003018">
    <property type="entry name" value="GAF"/>
</dbReference>
<dbReference type="Gene3D" id="3.30.450.40">
    <property type="match status" value="1"/>
</dbReference>
<evidence type="ECO:0000259" key="10">
    <source>
        <dbReference type="PROSITE" id="PS50113"/>
    </source>
</evidence>
<dbReference type="PRINTS" id="PR00344">
    <property type="entry name" value="BCTRLSENSOR"/>
</dbReference>
<dbReference type="Pfam" id="PF00989">
    <property type="entry name" value="PAS"/>
    <property type="match status" value="1"/>
</dbReference>
<dbReference type="SMART" id="SM00086">
    <property type="entry name" value="PAC"/>
    <property type="match status" value="3"/>
</dbReference>
<dbReference type="Pfam" id="PF13426">
    <property type="entry name" value="PAS_9"/>
    <property type="match status" value="1"/>
</dbReference>
<dbReference type="InterPro" id="IPR036097">
    <property type="entry name" value="HisK_dim/P_sf"/>
</dbReference>
<feature type="domain" description="PAC" evidence="10">
    <location>
        <begin position="268"/>
        <end position="319"/>
    </location>
</feature>
<evidence type="ECO:0000259" key="9">
    <source>
        <dbReference type="PROSITE" id="PS50112"/>
    </source>
</evidence>
<dbReference type="InterPro" id="IPR035965">
    <property type="entry name" value="PAS-like_dom_sf"/>
</dbReference>
<dbReference type="InterPro" id="IPR001610">
    <property type="entry name" value="PAC"/>
</dbReference>
<dbReference type="InterPro" id="IPR000700">
    <property type="entry name" value="PAS-assoc_C"/>
</dbReference>
<evidence type="ECO:0000256" key="4">
    <source>
        <dbReference type="ARBA" id="ARBA00022679"/>
    </source>
</evidence>
<dbReference type="Pfam" id="PF02518">
    <property type="entry name" value="HATPase_c"/>
    <property type="match status" value="1"/>
</dbReference>
<feature type="domain" description="PAC" evidence="10">
    <location>
        <begin position="514"/>
        <end position="565"/>
    </location>
</feature>
<dbReference type="Proteomes" id="UP001056708">
    <property type="component" value="Chromosome"/>
</dbReference>
<protein>
    <recommendedName>
        <fullName evidence="2">histidine kinase</fullName>
        <ecNumber evidence="2">2.7.13.3</ecNumber>
    </recommendedName>
</protein>
<keyword evidence="7" id="KW-0175">Coiled coil</keyword>
<dbReference type="SUPFAM" id="SSF55785">
    <property type="entry name" value="PYP-like sensor domain (PAS domain)"/>
    <property type="match status" value="5"/>
</dbReference>
<evidence type="ECO:0000256" key="7">
    <source>
        <dbReference type="SAM" id="Coils"/>
    </source>
</evidence>
<dbReference type="NCBIfam" id="TIGR00229">
    <property type="entry name" value="sensory_box"/>
    <property type="match status" value="4"/>
</dbReference>